<reference evidence="2 3" key="1">
    <citation type="journal article" date="2014" name="Int. J. Syst. Evol. Microbiol.">
        <title>Listeria floridensis sp. nov., Listeria aquatica sp. nov., Listeria cornellensis sp. nov., Listeria riparia sp. nov. and Listeria grandensis sp. nov., from agricultural and natural environments.</title>
        <authorList>
            <person name="den Bakker H.C."/>
            <person name="Warchocki S."/>
            <person name="Wright E.M."/>
            <person name="Allred A.F."/>
            <person name="Ahlstrom C."/>
            <person name="Manuel C.S."/>
            <person name="Stasiewicz M.J."/>
            <person name="Burrell A."/>
            <person name="Roof S."/>
            <person name="Strawn L."/>
            <person name="Fortes E.D."/>
            <person name="Nightingale K.K."/>
            <person name="Kephart D."/>
            <person name="Wiedmann M."/>
        </authorList>
    </citation>
    <scope>NUCLEOTIDE SEQUENCE [LARGE SCALE GENOMIC DNA]</scope>
    <source>
        <strain evidence="2 3">FSL S10-1188</strain>
    </source>
</reference>
<protein>
    <submittedName>
        <fullName evidence="2">Peptidase M30, hyicolysin</fullName>
    </submittedName>
</protein>
<comment type="caution">
    <text evidence="2">The sequence shown here is derived from an EMBL/GenBank/DDBJ whole genome shotgun (WGS) entry which is preliminary data.</text>
</comment>
<dbReference type="Pfam" id="PF17936">
    <property type="entry name" value="Big_6"/>
    <property type="match status" value="2"/>
</dbReference>
<feature type="domain" description="Bacterial Ig" evidence="1">
    <location>
        <begin position="569"/>
        <end position="632"/>
    </location>
</feature>
<gene>
    <name evidence="2" type="ORF">MAQA_02957</name>
</gene>
<evidence type="ECO:0000259" key="1">
    <source>
        <dbReference type="Pfam" id="PF17936"/>
    </source>
</evidence>
<dbReference type="InterPro" id="IPR041498">
    <property type="entry name" value="Big_6"/>
</dbReference>
<name>W7B6S6_9LIST</name>
<dbReference type="PATRIC" id="fig|1265818.5.peg.600"/>
<dbReference type="AlphaFoldDB" id="W7B6S6"/>
<organism evidence="2 3">
    <name type="scientific">Listeria aquatica FSL S10-1188</name>
    <dbReference type="NCBI Taxonomy" id="1265818"/>
    <lineage>
        <taxon>Bacteria</taxon>
        <taxon>Bacillati</taxon>
        <taxon>Bacillota</taxon>
        <taxon>Bacilli</taxon>
        <taxon>Bacillales</taxon>
        <taxon>Listeriaceae</taxon>
        <taxon>Listeria</taxon>
    </lineage>
</organism>
<sequence length="722" mass="76330">MITGVATPGWTATAVVNGNIFSSKVDKWGNVYINLGRTFPGGSEVIVYQLNPEGYIVDTIKTTMSGVVPPSLNAPMVNPVYTNETTVCGFSNAPNVRVTINGQNFYGSTTSGTGAFTVQLGRTYPVGTRIDVYGERDGQVSPVSTIFVQQKNIYIETPQLNPMTTADTVVTGMSNESLVEIQIGNNIYKAYPDSTTKKFSVDLKRTLAAGTKVTAYGVKEGQRGPSAAITVTEAVKVDPPVLNAVKSTDTIVTGSSNAPLVEIEIGNATYKAYPDAKTGKFSVNLGSRLSAGTKITGYAVKNGQRSSGTTIYVEQGVTLSPPQLNPINTTDNVLSGTSNAPIVEVEVQNTIFRVEPDASTGKFSVKLWPLPVGTKVTARAIKDGQTSSDTVVYVKQGIVVSPPQLNSLTSTEKVLTGESDADKVIVTLGGDQTYTAKPDPDTHKFSIQLDKTYPEGTLVSAYGIKSGVESSTTTMYVTKGNIQLKAPLINAVTTQDTTVSGTADPNTTIKLNISTDSYEAKVDAEGNFKVLLDHTYPVNSLISVYSTDGQHKSLVTNAKVVQGSFKLGVNMITDTDRILTGMALPNSKIKVQVGNRIYEGQASTLGTFMIQMSQSYKAGQNIEITATDPASGRTESKVIIVYPESPSINTILPGTSAVSGQASPNAFVVVQIGGQNYSGLANAAGYFFIAINPNDAVVGAEIAVTQISNNIESLPTRVLIGS</sequence>
<feature type="domain" description="Bacterial Ig" evidence="1">
    <location>
        <begin position="486"/>
        <end position="550"/>
    </location>
</feature>
<evidence type="ECO:0000313" key="3">
    <source>
        <dbReference type="Proteomes" id="UP000019246"/>
    </source>
</evidence>
<keyword evidence="3" id="KW-1185">Reference proteome</keyword>
<dbReference type="EMBL" id="AOCG01000002">
    <property type="protein sequence ID" value="EUJ21637.1"/>
    <property type="molecule type" value="Genomic_DNA"/>
</dbReference>
<dbReference type="Proteomes" id="UP000019246">
    <property type="component" value="Unassembled WGS sequence"/>
</dbReference>
<evidence type="ECO:0000313" key="2">
    <source>
        <dbReference type="EMBL" id="EUJ21637.1"/>
    </source>
</evidence>
<dbReference type="STRING" id="1265818.MAQA_02957"/>
<accession>W7B6S6</accession>
<proteinExistence type="predicted"/>
<dbReference type="Gene3D" id="2.60.40.10">
    <property type="entry name" value="Immunoglobulins"/>
    <property type="match status" value="2"/>
</dbReference>
<dbReference type="InterPro" id="IPR013783">
    <property type="entry name" value="Ig-like_fold"/>
</dbReference>